<reference evidence="1 2" key="1">
    <citation type="submission" date="2013-06" db="EMBL/GenBank/DDBJ databases">
        <authorList>
            <person name="Walk S."/>
            <person name="Aronoff D."/>
            <person name="Young V.Y."/>
            <person name="Marsh J."/>
            <person name="Harrison L."/>
            <person name="Daugherty S.C."/>
            <person name="Shefchek K.A."/>
            <person name="Hine E.E."/>
            <person name="Tallon L.J."/>
            <person name="Sadzewicz L.K."/>
            <person name="Rasko D.A."/>
        </authorList>
    </citation>
    <scope>NUCLEOTIDE SEQUENCE [LARGE SCALE GENOMIC DNA]</scope>
    <source>
        <strain evidence="1 2">ATCC 638</strain>
    </source>
</reference>
<protein>
    <recommendedName>
        <fullName evidence="3">Bacteriophage HK97-gp10, tail-component family protein</fullName>
    </recommendedName>
</protein>
<sequence length="126" mass="13989">MGLKYDFSALIDKLDDMEKSIQKDVAKNALSKGADVLLKAQIEKAPIDSGELVSSLDKTNIKGNGLKAKINIGIENGDKDTIRYGYYQEYGTENMVGKKWMKSAWNEGIKEASDEIKESIVNDLLK</sequence>
<dbReference type="EMBL" id="AVNC01000015">
    <property type="protein sequence ID" value="EQK42913.1"/>
    <property type="molecule type" value="Genomic_DNA"/>
</dbReference>
<name>T4VN32_PARBF</name>
<dbReference type="PATRIC" id="fig|1233171.3.peg.1747"/>
<dbReference type="InterPro" id="IPR010064">
    <property type="entry name" value="HK97-gp10_tail"/>
</dbReference>
<accession>T4VN32</accession>
<comment type="caution">
    <text evidence="1">The sequence shown here is derived from an EMBL/GenBank/DDBJ whole genome shotgun (WGS) entry which is preliminary data.</text>
</comment>
<evidence type="ECO:0000313" key="1">
    <source>
        <dbReference type="EMBL" id="EQK42913.1"/>
    </source>
</evidence>
<evidence type="ECO:0008006" key="3">
    <source>
        <dbReference type="Google" id="ProtNLM"/>
    </source>
</evidence>
<evidence type="ECO:0000313" key="2">
    <source>
        <dbReference type="Proteomes" id="UP000015688"/>
    </source>
</evidence>
<dbReference type="Pfam" id="PF04883">
    <property type="entry name" value="HK97-gp10_like"/>
    <property type="match status" value="1"/>
</dbReference>
<proteinExistence type="predicted"/>
<dbReference type="NCBIfam" id="TIGR01725">
    <property type="entry name" value="phge_HK97_gp10"/>
    <property type="match status" value="1"/>
</dbReference>
<dbReference type="RefSeq" id="WP_021433021.1">
    <property type="nucleotide sequence ID" value="NZ_AVNC01000015.1"/>
</dbReference>
<dbReference type="Proteomes" id="UP000015688">
    <property type="component" value="Unassembled WGS sequence"/>
</dbReference>
<organism evidence="1 2">
    <name type="scientific">Paraclostridium bifermentans ATCC 638 = DSM 14991</name>
    <dbReference type="NCBI Taxonomy" id="1233171"/>
    <lineage>
        <taxon>Bacteria</taxon>
        <taxon>Bacillati</taxon>
        <taxon>Bacillota</taxon>
        <taxon>Clostridia</taxon>
        <taxon>Peptostreptococcales</taxon>
        <taxon>Peptostreptococcaceae</taxon>
        <taxon>Paraclostridium</taxon>
    </lineage>
</organism>
<gene>
    <name evidence="1" type="ORF">C672_1857</name>
</gene>
<dbReference type="GeneID" id="67472702"/>
<dbReference type="AlphaFoldDB" id="T4VN32"/>